<comment type="subcellular location">
    <subcellularLocation>
        <location evidence="1">Membrane</location>
        <topology evidence="1">Multi-pass membrane protein</topology>
    </subcellularLocation>
</comment>
<sequence length="86" mass="9599">MFVGALWGCTNPLLKQGSGSAAYQRTSDSFGQYVYEFYCTLTNWKFIIPFALNQSGSIAFVYFLGSSGNLPFYLDSCRALADIIHF</sequence>
<reference evidence="5 6" key="1">
    <citation type="submission" date="2019-06" db="EMBL/GenBank/DDBJ databases">
        <title>Genomics analysis of Aphanomyces spp. identifies a new class of oomycete effector associated with host adaptation.</title>
        <authorList>
            <person name="Gaulin E."/>
        </authorList>
    </citation>
    <scope>NUCLEOTIDE SEQUENCE [LARGE SCALE GENOMIC DNA]</scope>
    <source>
        <strain evidence="5 6">E</strain>
    </source>
</reference>
<keyword evidence="3" id="KW-1133">Transmembrane helix</keyword>
<dbReference type="GO" id="GO:0016020">
    <property type="term" value="C:membrane"/>
    <property type="evidence" value="ECO:0007669"/>
    <property type="project" value="UniProtKB-SubCell"/>
</dbReference>
<dbReference type="EMBL" id="VJMI01010735">
    <property type="protein sequence ID" value="KAF0754855.1"/>
    <property type="molecule type" value="Genomic_DNA"/>
</dbReference>
<evidence type="ECO:0000313" key="6">
    <source>
        <dbReference type="Proteomes" id="UP000469452"/>
    </source>
</evidence>
<name>A0A6A5ALT1_APHAT</name>
<proteinExistence type="predicted"/>
<evidence type="ECO:0000256" key="4">
    <source>
        <dbReference type="ARBA" id="ARBA00023136"/>
    </source>
</evidence>
<evidence type="ECO:0000256" key="3">
    <source>
        <dbReference type="ARBA" id="ARBA00022989"/>
    </source>
</evidence>
<dbReference type="PANTHER" id="PTHR28668:SF1">
    <property type="entry name" value="TRANSMEMBRANE PROTEIN 234"/>
    <property type="match status" value="1"/>
</dbReference>
<organism evidence="5 6">
    <name type="scientific">Aphanomyces astaci</name>
    <name type="common">Crayfish plague agent</name>
    <dbReference type="NCBI Taxonomy" id="112090"/>
    <lineage>
        <taxon>Eukaryota</taxon>
        <taxon>Sar</taxon>
        <taxon>Stramenopiles</taxon>
        <taxon>Oomycota</taxon>
        <taxon>Saprolegniomycetes</taxon>
        <taxon>Saprolegniales</taxon>
        <taxon>Verrucalvaceae</taxon>
        <taxon>Aphanomyces</taxon>
    </lineage>
</organism>
<evidence type="ECO:0000313" key="5">
    <source>
        <dbReference type="EMBL" id="KAF0754855.1"/>
    </source>
</evidence>
<dbReference type="Pfam" id="PF10639">
    <property type="entry name" value="TMEM234"/>
    <property type="match status" value="1"/>
</dbReference>
<evidence type="ECO:0000256" key="1">
    <source>
        <dbReference type="ARBA" id="ARBA00004141"/>
    </source>
</evidence>
<dbReference type="VEuPathDB" id="FungiDB:H257_02817"/>
<gene>
    <name evidence="5" type="ORF">AaE_005175</name>
</gene>
<dbReference type="PANTHER" id="PTHR28668">
    <property type="entry name" value="TRANSMEMBRANE PROTEIN 234"/>
    <property type="match status" value="1"/>
</dbReference>
<dbReference type="AlphaFoldDB" id="A0A6A5ALT1"/>
<dbReference type="Proteomes" id="UP000469452">
    <property type="component" value="Unassembled WGS sequence"/>
</dbReference>
<dbReference type="InterPro" id="IPR018908">
    <property type="entry name" value="TMEM234"/>
</dbReference>
<accession>A0A6A5ALT1</accession>
<evidence type="ECO:0000256" key="2">
    <source>
        <dbReference type="ARBA" id="ARBA00022692"/>
    </source>
</evidence>
<keyword evidence="4" id="KW-0472">Membrane</keyword>
<comment type="caution">
    <text evidence="5">The sequence shown here is derived from an EMBL/GenBank/DDBJ whole genome shotgun (WGS) entry which is preliminary data.</text>
</comment>
<protein>
    <submittedName>
        <fullName evidence="5">Uncharacterized protein</fullName>
    </submittedName>
</protein>
<keyword evidence="2" id="KW-0812">Transmembrane</keyword>